<dbReference type="EC" id="3.5.1.28" evidence="2"/>
<dbReference type="Pfam" id="PF01510">
    <property type="entry name" value="Amidase_2"/>
    <property type="match status" value="1"/>
</dbReference>
<dbReference type="OrthoDB" id="8754850at2"/>
<keyword evidence="3" id="KW-1185">Reference proteome</keyword>
<dbReference type="InterPro" id="IPR036505">
    <property type="entry name" value="Amidase/PGRP_sf"/>
</dbReference>
<name>A0A108U736_9GAMM</name>
<evidence type="ECO:0000259" key="1">
    <source>
        <dbReference type="Pfam" id="PF01510"/>
    </source>
</evidence>
<accession>A0A108U736</accession>
<protein>
    <submittedName>
        <fullName evidence="2">N-acetylmuramoyl-L-alanine amidase</fullName>
        <ecNumber evidence="2">3.5.1.28</ecNumber>
    </submittedName>
</protein>
<dbReference type="Proteomes" id="UP000023435">
    <property type="component" value="Unassembled WGS sequence"/>
</dbReference>
<sequence length="145" mass="16112">MSIKRSTAPIKFLTIHCAATPEGRANTAAEVTQWDTDRFGQPSYHLVIELSGRLVRTLDDDQIGVHVAKSNTGNIGVCYVGGMSKDMKVPKDTRTLRQKATLRDVVIAYKRKYPGLIVRGHNEWPGVAKACPSFDVNGWLKMEQL</sequence>
<feature type="domain" description="N-acetylmuramoyl-L-alanine amidase" evidence="1">
    <location>
        <begin position="7"/>
        <end position="133"/>
    </location>
</feature>
<dbReference type="RefSeq" id="WP_051547563.1">
    <property type="nucleotide sequence ID" value="NZ_JAJA02000001.1"/>
</dbReference>
<organism evidence="2 3">
    <name type="scientific">Lysobacter capsici AZ78</name>
    <dbReference type="NCBI Taxonomy" id="1444315"/>
    <lineage>
        <taxon>Bacteria</taxon>
        <taxon>Pseudomonadati</taxon>
        <taxon>Pseudomonadota</taxon>
        <taxon>Gammaproteobacteria</taxon>
        <taxon>Lysobacterales</taxon>
        <taxon>Lysobacteraceae</taxon>
        <taxon>Lysobacter</taxon>
    </lineage>
</organism>
<dbReference type="AlphaFoldDB" id="A0A108U736"/>
<dbReference type="SUPFAM" id="SSF55846">
    <property type="entry name" value="N-acetylmuramoyl-L-alanine amidase-like"/>
    <property type="match status" value="1"/>
</dbReference>
<dbReference type="EMBL" id="JAJA02000001">
    <property type="protein sequence ID" value="KWS03763.1"/>
    <property type="molecule type" value="Genomic_DNA"/>
</dbReference>
<comment type="caution">
    <text evidence="2">The sequence shown here is derived from an EMBL/GenBank/DDBJ whole genome shotgun (WGS) entry which is preliminary data.</text>
</comment>
<dbReference type="Gene3D" id="3.40.80.10">
    <property type="entry name" value="Peptidoglycan recognition protein-like"/>
    <property type="match status" value="1"/>
</dbReference>
<evidence type="ECO:0000313" key="2">
    <source>
        <dbReference type="EMBL" id="KWS03763.1"/>
    </source>
</evidence>
<keyword evidence="2" id="KW-0378">Hydrolase</keyword>
<dbReference type="GO" id="GO:0008745">
    <property type="term" value="F:N-acetylmuramoyl-L-alanine amidase activity"/>
    <property type="evidence" value="ECO:0007669"/>
    <property type="project" value="UniProtKB-EC"/>
</dbReference>
<dbReference type="GO" id="GO:0009253">
    <property type="term" value="P:peptidoglycan catabolic process"/>
    <property type="evidence" value="ECO:0007669"/>
    <property type="project" value="InterPro"/>
</dbReference>
<reference evidence="2 3" key="1">
    <citation type="journal article" date="2014" name="Genome Announc.">
        <title>Draft Genome Sequence of Lysobacter capsici AZ78, a Bacterium Antagonistic to Plant-Pathogenic Oomycetes.</title>
        <authorList>
            <person name="Puopolo G."/>
            <person name="Sonego P."/>
            <person name="Engelen K."/>
            <person name="Pertot I."/>
        </authorList>
    </citation>
    <scope>NUCLEOTIDE SEQUENCE [LARGE SCALE GENOMIC DNA]</scope>
    <source>
        <strain evidence="2 3">AZ78</strain>
    </source>
</reference>
<gene>
    <name evidence="2" type="ORF">AZ78_1312</name>
</gene>
<evidence type="ECO:0000313" key="3">
    <source>
        <dbReference type="Proteomes" id="UP000023435"/>
    </source>
</evidence>
<dbReference type="InterPro" id="IPR002502">
    <property type="entry name" value="Amidase_domain"/>
</dbReference>
<proteinExistence type="predicted"/>